<evidence type="ECO:0000256" key="2">
    <source>
        <dbReference type="ARBA" id="ARBA00022670"/>
    </source>
</evidence>
<feature type="active site" description="Charge relay system" evidence="7">
    <location>
        <position position="264"/>
    </location>
</feature>
<evidence type="ECO:0000313" key="12">
    <source>
        <dbReference type="Proteomes" id="UP000663859"/>
    </source>
</evidence>
<dbReference type="InterPro" id="IPR001478">
    <property type="entry name" value="PDZ"/>
</dbReference>
<dbReference type="GO" id="GO:0004252">
    <property type="term" value="F:serine-type endopeptidase activity"/>
    <property type="evidence" value="ECO:0007669"/>
    <property type="project" value="InterPro"/>
</dbReference>
<keyword evidence="6" id="KW-0720">Serine protease</keyword>
<proteinExistence type="inferred from homology"/>
<evidence type="ECO:0000256" key="7">
    <source>
        <dbReference type="PIRSR" id="PIRSR611782-1"/>
    </source>
</evidence>
<evidence type="ECO:0000256" key="1">
    <source>
        <dbReference type="ARBA" id="ARBA00010541"/>
    </source>
</evidence>
<feature type="region of interest" description="Disordered" evidence="9">
    <location>
        <begin position="118"/>
        <end position="141"/>
    </location>
</feature>
<evidence type="ECO:0000256" key="4">
    <source>
        <dbReference type="ARBA" id="ARBA00022737"/>
    </source>
</evidence>
<keyword evidence="4" id="KW-0677">Repeat</keyword>
<evidence type="ECO:0000256" key="3">
    <source>
        <dbReference type="ARBA" id="ARBA00022729"/>
    </source>
</evidence>
<protein>
    <submittedName>
        <fullName evidence="11">Serine protease Do</fullName>
    </submittedName>
</protein>
<evidence type="ECO:0000313" key="11">
    <source>
        <dbReference type="EMBL" id="CAF0689883.1"/>
    </source>
</evidence>
<keyword evidence="12" id="KW-1185">Reference proteome</keyword>
<feature type="domain" description="PDZ" evidence="10">
    <location>
        <begin position="309"/>
        <end position="400"/>
    </location>
</feature>
<dbReference type="AlphaFoldDB" id="A0A8J2BMJ9"/>
<dbReference type="SMART" id="SM00228">
    <property type="entry name" value="PDZ"/>
    <property type="match status" value="2"/>
</dbReference>
<dbReference type="PANTHER" id="PTHR22939">
    <property type="entry name" value="SERINE PROTEASE FAMILY S1C HTRA-RELATED"/>
    <property type="match status" value="1"/>
</dbReference>
<dbReference type="GO" id="GO:0006508">
    <property type="term" value="P:proteolysis"/>
    <property type="evidence" value="ECO:0007669"/>
    <property type="project" value="UniProtKB-KW"/>
</dbReference>
<dbReference type="CDD" id="cd10839">
    <property type="entry name" value="cpPDZ1_DegP-like"/>
    <property type="match status" value="1"/>
</dbReference>
<reference evidence="11" key="1">
    <citation type="submission" date="2021-02" db="EMBL/GenBank/DDBJ databases">
        <authorList>
            <person name="Cremers G."/>
            <person name="Picone N."/>
        </authorList>
    </citation>
    <scope>NUCLEOTIDE SEQUENCE</scope>
    <source>
        <strain evidence="11">PQ17</strain>
    </source>
</reference>
<organism evidence="11 12">
    <name type="scientific">Candidatus Methylacidithermus pantelleriae</name>
    <dbReference type="NCBI Taxonomy" id="2744239"/>
    <lineage>
        <taxon>Bacteria</taxon>
        <taxon>Pseudomonadati</taxon>
        <taxon>Verrucomicrobiota</taxon>
        <taxon>Methylacidiphilae</taxon>
        <taxon>Methylacidiphilales</taxon>
        <taxon>Methylacidiphilaceae</taxon>
        <taxon>Candidatus Methylacidithermus</taxon>
    </lineage>
</organism>
<feature type="domain" description="PDZ" evidence="10">
    <location>
        <begin position="438"/>
        <end position="494"/>
    </location>
</feature>
<dbReference type="InterPro" id="IPR036034">
    <property type="entry name" value="PDZ_sf"/>
</dbReference>
<dbReference type="Pfam" id="PF13180">
    <property type="entry name" value="PDZ_2"/>
    <property type="match status" value="1"/>
</dbReference>
<dbReference type="SUPFAM" id="SSF50494">
    <property type="entry name" value="Trypsin-like serine proteases"/>
    <property type="match status" value="1"/>
</dbReference>
<evidence type="ECO:0000259" key="10">
    <source>
        <dbReference type="PROSITE" id="PS50106"/>
    </source>
</evidence>
<feature type="binding site" evidence="8">
    <location>
        <position position="190"/>
    </location>
    <ligand>
        <name>substrate</name>
    </ligand>
</feature>
<dbReference type="InterPro" id="IPR001940">
    <property type="entry name" value="Peptidase_S1C"/>
</dbReference>
<dbReference type="Pfam" id="PF13365">
    <property type="entry name" value="Trypsin_2"/>
    <property type="match status" value="1"/>
</dbReference>
<evidence type="ECO:0000256" key="8">
    <source>
        <dbReference type="PIRSR" id="PIRSR611782-2"/>
    </source>
</evidence>
<feature type="active site" description="Charge relay system" evidence="7">
    <location>
        <position position="159"/>
    </location>
</feature>
<dbReference type="InterPro" id="IPR011782">
    <property type="entry name" value="Pept_S1C_Do"/>
</dbReference>
<feature type="binding site" evidence="8">
    <location>
        <begin position="262"/>
        <end position="264"/>
    </location>
    <ligand>
        <name>substrate</name>
    </ligand>
</feature>
<evidence type="ECO:0000256" key="6">
    <source>
        <dbReference type="ARBA" id="ARBA00022825"/>
    </source>
</evidence>
<comment type="caution">
    <text evidence="11">The sequence shown here is derived from an EMBL/GenBank/DDBJ whole genome shotgun (WGS) entry which is preliminary data.</text>
</comment>
<name>A0A8J2BMJ9_9BACT</name>
<keyword evidence="2 11" id="KW-0645">Protease</keyword>
<feature type="active site" description="Charge relay system" evidence="7">
    <location>
        <position position="190"/>
    </location>
</feature>
<gene>
    <name evidence="11" type="primary">degQ</name>
    <name evidence="11" type="ORF">MPNT_10415</name>
</gene>
<dbReference type="NCBIfam" id="TIGR02037">
    <property type="entry name" value="degP_htrA_DO"/>
    <property type="match status" value="1"/>
</dbReference>
<dbReference type="Gene3D" id="2.30.42.10">
    <property type="match status" value="2"/>
</dbReference>
<accession>A0A8J2BMJ9</accession>
<evidence type="ECO:0000256" key="9">
    <source>
        <dbReference type="SAM" id="MobiDB-lite"/>
    </source>
</evidence>
<keyword evidence="3" id="KW-0732">Signal</keyword>
<feature type="binding site" evidence="8">
    <location>
        <position position="159"/>
    </location>
    <ligand>
        <name>substrate</name>
    </ligand>
</feature>
<dbReference type="SUPFAM" id="SSF50156">
    <property type="entry name" value="PDZ domain-like"/>
    <property type="match status" value="2"/>
</dbReference>
<evidence type="ECO:0000256" key="5">
    <source>
        <dbReference type="ARBA" id="ARBA00022801"/>
    </source>
</evidence>
<dbReference type="InterPro" id="IPR009003">
    <property type="entry name" value="Peptidase_S1_PA"/>
</dbReference>
<dbReference type="PROSITE" id="PS50106">
    <property type="entry name" value="PDZ"/>
    <property type="match status" value="2"/>
</dbReference>
<dbReference type="EMBL" id="CAJNOB010000001">
    <property type="protein sequence ID" value="CAF0689883.1"/>
    <property type="molecule type" value="Genomic_DNA"/>
</dbReference>
<dbReference type="PRINTS" id="PR00834">
    <property type="entry name" value="PROTEASES2C"/>
</dbReference>
<dbReference type="Gene3D" id="2.40.10.120">
    <property type="match status" value="1"/>
</dbReference>
<dbReference type="Proteomes" id="UP000663859">
    <property type="component" value="Unassembled WGS sequence"/>
</dbReference>
<comment type="similarity">
    <text evidence="1">Belongs to the peptidase S1C family.</text>
</comment>
<sequence length="530" mass="57392">MENETSQKRFSLPRQLRLTSVSVLLSCGLVFLFSPASQAAFWPLGKAERSESKLPNILVDNQPINRSTTGLLTSFAPVVKKVVPSVVKIFTTQKIRVPEGWGFPFFNDPFFRRFFGLPDEDNQGSNPRRVPRAPQQRRAGGLGSGVIVTADGYILTNNHVVDVADEIKVMLGNDKKEFTAKVVGKDPLADIALIKIPARDLPPITFTDSDKAEVGDIVLAVGNPFDLTQTVTMGIISAVGRKDVGIEEYEDFIQTDAAINPGNSGGALVDILGRLVGINTAIVSPGRPGNLGIGFAVPSNMARYAMEQLLAHGRVIRGFLGVSISEVTPELATAFKLPQPTGALVEQVNPDSPAEKAGIKPGDVILEFNGNKVNDPRDLRLAVSQTQPGTRVTLKIWRDGHERVLEATLKERETPEASSGGSGGEQQPASDFIPGVEIADLTPLLRQQFGIPPSLQGVLVTNVEPDSPAAGPGRDSLRPGDVIVEVARRPVRSVREVLTVAKQVQEDRLLLRVWTRNIMHYVVIKRTSEP</sequence>
<feature type="region of interest" description="Disordered" evidence="9">
    <location>
        <begin position="408"/>
        <end position="431"/>
    </location>
</feature>
<dbReference type="PANTHER" id="PTHR22939:SF129">
    <property type="entry name" value="SERINE PROTEASE HTRA2, MITOCHONDRIAL"/>
    <property type="match status" value="1"/>
</dbReference>
<keyword evidence="5" id="KW-0378">Hydrolase</keyword>